<evidence type="ECO:0000313" key="14">
    <source>
        <dbReference type="Proteomes" id="UP001597036"/>
    </source>
</evidence>
<dbReference type="EMBL" id="JBHTHQ010000012">
    <property type="protein sequence ID" value="MFD0704539.1"/>
    <property type="molecule type" value="Genomic_DNA"/>
</dbReference>
<dbReference type="PANTHER" id="PTHR30478">
    <property type="entry name" value="DNA POLYMERASE III SUBUNIT BETA"/>
    <property type="match status" value="1"/>
</dbReference>
<dbReference type="Proteomes" id="UP001597036">
    <property type="component" value="Unassembled WGS sequence"/>
</dbReference>
<dbReference type="InterPro" id="IPR001001">
    <property type="entry name" value="DNA_polIII_beta"/>
</dbReference>
<dbReference type="Pfam" id="PF02768">
    <property type="entry name" value="DNA_pol3_beta_3"/>
    <property type="match status" value="1"/>
</dbReference>
<feature type="domain" description="DNA polymerase III beta sliding clamp C-terminal" evidence="12">
    <location>
        <begin position="247"/>
        <end position="353"/>
    </location>
</feature>
<comment type="function">
    <text evidence="9">Confers DNA tethering and processivity to DNA polymerases and other proteins. Acts as a clamp, forming a ring around DNA (a reaction catalyzed by the clamp-loading complex) which diffuses in an ATP-independent manner freely and bidirectionally along dsDNA. Initially characterized for its ability to contact the catalytic subunit of DNA polymerase III (Pol III), a complex, multichain enzyme responsible for most of the replicative synthesis in bacteria; Pol III exhibits 3'-5' exonuclease proofreading activity. The beta chain is required for initiation of replication as well as for processivity of DNA replication.</text>
</comment>
<dbReference type="GO" id="GO:0003887">
    <property type="term" value="F:DNA-directed DNA polymerase activity"/>
    <property type="evidence" value="ECO:0007669"/>
    <property type="project" value="UniProtKB-EC"/>
</dbReference>
<dbReference type="SMART" id="SM00480">
    <property type="entry name" value="POL3Bc"/>
    <property type="match status" value="1"/>
</dbReference>
<comment type="caution">
    <text evidence="13">The sequence shown here is derived from an EMBL/GenBank/DDBJ whole genome shotgun (WGS) entry which is preliminary data.</text>
</comment>
<evidence type="ECO:0000256" key="3">
    <source>
        <dbReference type="ARBA" id="ARBA00022490"/>
    </source>
</evidence>
<evidence type="ECO:0000256" key="8">
    <source>
        <dbReference type="ARBA" id="ARBA00023125"/>
    </source>
</evidence>
<feature type="domain" description="DNA polymerase III beta sliding clamp central" evidence="11">
    <location>
        <begin position="126"/>
        <end position="243"/>
    </location>
</feature>
<comment type="subunit">
    <text evidence="9">Forms a ring-shaped head-to-tail homodimer around DNA.</text>
</comment>
<proteinExistence type="inferred from homology"/>
<comment type="subcellular location">
    <subcellularLocation>
        <location evidence="1 9">Cytoplasm</location>
    </subcellularLocation>
</comment>
<dbReference type="PIRSF" id="PIRSF000804">
    <property type="entry name" value="DNA_pol_III_b"/>
    <property type="match status" value="1"/>
</dbReference>
<keyword evidence="8" id="KW-0238">DNA-binding</keyword>
<keyword evidence="7 9" id="KW-0239">DNA-directed DNA polymerase</keyword>
<evidence type="ECO:0000256" key="1">
    <source>
        <dbReference type="ARBA" id="ARBA00004496"/>
    </source>
</evidence>
<keyword evidence="5 9" id="KW-0548">Nucleotidyltransferase</keyword>
<dbReference type="SUPFAM" id="SSF55979">
    <property type="entry name" value="DNA clamp"/>
    <property type="match status" value="3"/>
</dbReference>
<dbReference type="Gene3D" id="3.10.150.10">
    <property type="entry name" value="DNA Polymerase III, subunit A, domain 2"/>
    <property type="match status" value="3"/>
</dbReference>
<evidence type="ECO:0000256" key="6">
    <source>
        <dbReference type="ARBA" id="ARBA00022705"/>
    </source>
</evidence>
<dbReference type="CDD" id="cd00140">
    <property type="entry name" value="beta_clamp"/>
    <property type="match status" value="1"/>
</dbReference>
<dbReference type="NCBIfam" id="TIGR00663">
    <property type="entry name" value="dnan"/>
    <property type="match status" value="1"/>
</dbReference>
<reference evidence="14" key="1">
    <citation type="journal article" date="2019" name="Int. J. Syst. Evol. Microbiol.">
        <title>The Global Catalogue of Microorganisms (GCM) 10K type strain sequencing project: providing services to taxonomists for standard genome sequencing and annotation.</title>
        <authorList>
            <consortium name="The Broad Institute Genomics Platform"/>
            <consortium name="The Broad Institute Genome Sequencing Center for Infectious Disease"/>
            <person name="Wu L."/>
            <person name="Ma J."/>
        </authorList>
    </citation>
    <scope>NUCLEOTIDE SEQUENCE [LARGE SCALE GENOMIC DNA]</scope>
    <source>
        <strain evidence="14">CCM 8604</strain>
    </source>
</reference>
<name>A0ABW2Y4Z6_9BIFI</name>
<accession>A0ABW2Y4Z6</accession>
<dbReference type="RefSeq" id="WP_377938121.1">
    <property type="nucleotide sequence ID" value="NZ_JBHTHQ010000012.1"/>
</dbReference>
<dbReference type="Pfam" id="PF00712">
    <property type="entry name" value="DNA_pol3_beta"/>
    <property type="match status" value="1"/>
</dbReference>
<keyword evidence="6 9" id="KW-0235">DNA replication</keyword>
<evidence type="ECO:0000259" key="12">
    <source>
        <dbReference type="Pfam" id="PF02768"/>
    </source>
</evidence>
<keyword evidence="3 9" id="KW-0963">Cytoplasm</keyword>
<feature type="domain" description="DNA polymerase III beta sliding clamp N-terminal" evidence="10">
    <location>
        <begin position="1"/>
        <end position="118"/>
    </location>
</feature>
<organism evidence="13 14">
    <name type="scientific">Alloscardovia venturai</name>
    <dbReference type="NCBI Taxonomy" id="1769421"/>
    <lineage>
        <taxon>Bacteria</taxon>
        <taxon>Bacillati</taxon>
        <taxon>Actinomycetota</taxon>
        <taxon>Actinomycetes</taxon>
        <taxon>Bifidobacteriales</taxon>
        <taxon>Bifidobacteriaceae</taxon>
        <taxon>Alloscardovia</taxon>
    </lineage>
</organism>
<dbReference type="PANTHER" id="PTHR30478:SF0">
    <property type="entry name" value="BETA SLIDING CLAMP"/>
    <property type="match status" value="1"/>
</dbReference>
<gene>
    <name evidence="13" type="primary">dnaN</name>
    <name evidence="13" type="ORF">ACFQY8_02080</name>
</gene>
<evidence type="ECO:0000259" key="10">
    <source>
        <dbReference type="Pfam" id="PF00712"/>
    </source>
</evidence>
<keyword evidence="14" id="KW-1185">Reference proteome</keyword>
<sequence length="374" mass="40893">MKIEVDSAAFADAVAWATRIIPVRPSTPILAGIKLEAADGILSLSTFDYEKSARNQIEAGVDEAGTIVVLGKLLADIAKALPEGKILLQTNNTRVTISGSKSQFSLQLMPENDYPQLPQLPPDLGQVDADTFSRSIAKATVAVAREENRIVLKGVRMNFDGDKVTMTSTDRFRLARTTFSWTPANSDVSTTTLVDGQLLKDVARSLDTTSNVVLGFDMEKPTLMSFVNAGRSSTTQLIDGEFPAVDRLFADEYPIHAVINRHELISAISRVALVAERNAPIRMVFSNNEVKLSAGTADESQANETIDAQLDGEEITVAFNPSYLKEGLSAIDEPFVRMKMVNAARAVEFNGQQELDGDESLDYRYLLVPMRFID</sequence>
<evidence type="ECO:0000256" key="2">
    <source>
        <dbReference type="ARBA" id="ARBA00010752"/>
    </source>
</evidence>
<evidence type="ECO:0000259" key="11">
    <source>
        <dbReference type="Pfam" id="PF02767"/>
    </source>
</evidence>
<evidence type="ECO:0000256" key="7">
    <source>
        <dbReference type="ARBA" id="ARBA00022932"/>
    </source>
</evidence>
<dbReference type="InterPro" id="IPR022634">
    <property type="entry name" value="DNA_polIII_beta_N"/>
</dbReference>
<evidence type="ECO:0000256" key="4">
    <source>
        <dbReference type="ARBA" id="ARBA00022679"/>
    </source>
</evidence>
<protein>
    <recommendedName>
        <fullName evidence="9">Beta sliding clamp</fullName>
    </recommendedName>
</protein>
<dbReference type="Pfam" id="PF02767">
    <property type="entry name" value="DNA_pol3_beta_2"/>
    <property type="match status" value="1"/>
</dbReference>
<keyword evidence="4 9" id="KW-0808">Transferase</keyword>
<dbReference type="InterPro" id="IPR022635">
    <property type="entry name" value="DNA_polIII_beta_C"/>
</dbReference>
<comment type="similarity">
    <text evidence="2 9">Belongs to the beta sliding clamp family.</text>
</comment>
<evidence type="ECO:0000256" key="9">
    <source>
        <dbReference type="PIRNR" id="PIRNR000804"/>
    </source>
</evidence>
<dbReference type="InterPro" id="IPR046938">
    <property type="entry name" value="DNA_clamp_sf"/>
</dbReference>
<evidence type="ECO:0000313" key="13">
    <source>
        <dbReference type="EMBL" id="MFD0704539.1"/>
    </source>
</evidence>
<dbReference type="InterPro" id="IPR022637">
    <property type="entry name" value="DNA_polIII_beta_cen"/>
</dbReference>
<evidence type="ECO:0000256" key="5">
    <source>
        <dbReference type="ARBA" id="ARBA00022695"/>
    </source>
</evidence>